<keyword evidence="1" id="KW-0805">Transcription regulation</keyword>
<evidence type="ECO:0000256" key="1">
    <source>
        <dbReference type="ARBA" id="ARBA00023015"/>
    </source>
</evidence>
<sequence length="146" mass="16798">MDSLDMQIINIIEKEGRISHEELSKRLNLSRPAIHNRVNKLEDQGIISGYKANINWIKLGYVTNAMVSLRVRTTNYDKMLIELKKLKIPNLIIEECHIVTGTWCILMKIRATTPLELKTLQDELYKIDGVKESSTVLILSSLYDEV</sequence>
<evidence type="ECO:0000256" key="3">
    <source>
        <dbReference type="ARBA" id="ARBA00023163"/>
    </source>
</evidence>
<feature type="domain" description="HTH asnC-type" evidence="4">
    <location>
        <begin position="1"/>
        <end position="62"/>
    </location>
</feature>
<dbReference type="InterPro" id="IPR011008">
    <property type="entry name" value="Dimeric_a/b-barrel"/>
</dbReference>
<accession>A0ABS4GEE8</accession>
<dbReference type="SUPFAM" id="SSF54909">
    <property type="entry name" value="Dimeric alpha+beta barrel"/>
    <property type="match status" value="1"/>
</dbReference>
<protein>
    <submittedName>
        <fullName evidence="5">Lrp/AsnC family leucine-responsive transcriptional regulator</fullName>
    </submittedName>
</protein>
<dbReference type="EMBL" id="JAGGKS010000005">
    <property type="protein sequence ID" value="MBP1926075.1"/>
    <property type="molecule type" value="Genomic_DNA"/>
</dbReference>
<dbReference type="SMART" id="SM00344">
    <property type="entry name" value="HTH_ASNC"/>
    <property type="match status" value="1"/>
</dbReference>
<name>A0ABS4GEE8_9FIRM</name>
<comment type="caution">
    <text evidence="5">The sequence shown here is derived from an EMBL/GenBank/DDBJ whole genome shotgun (WGS) entry which is preliminary data.</text>
</comment>
<evidence type="ECO:0000313" key="5">
    <source>
        <dbReference type="EMBL" id="MBP1926075.1"/>
    </source>
</evidence>
<organism evidence="5 6">
    <name type="scientific">Sedimentibacter acidaminivorans</name>
    <dbReference type="NCBI Taxonomy" id="913099"/>
    <lineage>
        <taxon>Bacteria</taxon>
        <taxon>Bacillati</taxon>
        <taxon>Bacillota</taxon>
        <taxon>Tissierellia</taxon>
        <taxon>Sedimentibacter</taxon>
    </lineage>
</organism>
<dbReference type="PANTHER" id="PTHR30154">
    <property type="entry name" value="LEUCINE-RESPONSIVE REGULATORY PROTEIN"/>
    <property type="match status" value="1"/>
</dbReference>
<keyword evidence="6" id="KW-1185">Reference proteome</keyword>
<dbReference type="InterPro" id="IPR011991">
    <property type="entry name" value="ArsR-like_HTH"/>
</dbReference>
<evidence type="ECO:0000256" key="2">
    <source>
        <dbReference type="ARBA" id="ARBA00023125"/>
    </source>
</evidence>
<dbReference type="PRINTS" id="PR00033">
    <property type="entry name" value="HTHASNC"/>
</dbReference>
<dbReference type="InterPro" id="IPR019885">
    <property type="entry name" value="Tscrpt_reg_HTH_AsnC-type_CS"/>
</dbReference>
<keyword evidence="2" id="KW-0238">DNA-binding</keyword>
<dbReference type="PANTHER" id="PTHR30154:SF34">
    <property type="entry name" value="TRANSCRIPTIONAL REGULATOR AZLB"/>
    <property type="match status" value="1"/>
</dbReference>
<evidence type="ECO:0000259" key="4">
    <source>
        <dbReference type="PROSITE" id="PS50956"/>
    </source>
</evidence>
<dbReference type="InterPro" id="IPR000485">
    <property type="entry name" value="AsnC-type_HTH_dom"/>
</dbReference>
<dbReference type="Gene3D" id="1.10.10.10">
    <property type="entry name" value="Winged helix-like DNA-binding domain superfamily/Winged helix DNA-binding domain"/>
    <property type="match status" value="1"/>
</dbReference>
<proteinExistence type="predicted"/>
<dbReference type="CDD" id="cd00090">
    <property type="entry name" value="HTH_ARSR"/>
    <property type="match status" value="1"/>
</dbReference>
<keyword evidence="3" id="KW-0804">Transcription</keyword>
<dbReference type="SUPFAM" id="SSF46785">
    <property type="entry name" value="Winged helix' DNA-binding domain"/>
    <property type="match status" value="1"/>
</dbReference>
<dbReference type="Pfam" id="PF01037">
    <property type="entry name" value="AsnC_trans_reg"/>
    <property type="match status" value="1"/>
</dbReference>
<dbReference type="PROSITE" id="PS50956">
    <property type="entry name" value="HTH_ASNC_2"/>
    <property type="match status" value="1"/>
</dbReference>
<evidence type="ECO:0000313" key="6">
    <source>
        <dbReference type="Proteomes" id="UP001519342"/>
    </source>
</evidence>
<reference evidence="5 6" key="1">
    <citation type="submission" date="2021-03" db="EMBL/GenBank/DDBJ databases">
        <title>Genomic Encyclopedia of Type Strains, Phase IV (KMG-IV): sequencing the most valuable type-strain genomes for metagenomic binning, comparative biology and taxonomic classification.</title>
        <authorList>
            <person name="Goeker M."/>
        </authorList>
    </citation>
    <scope>NUCLEOTIDE SEQUENCE [LARGE SCALE GENOMIC DNA]</scope>
    <source>
        <strain evidence="5 6">DSM 24004</strain>
    </source>
</reference>
<gene>
    <name evidence="5" type="ORF">J2Z76_001939</name>
</gene>
<dbReference type="InterPro" id="IPR019887">
    <property type="entry name" value="Tscrpt_reg_AsnC/Lrp_C"/>
</dbReference>
<dbReference type="Pfam" id="PF13412">
    <property type="entry name" value="HTH_24"/>
    <property type="match status" value="1"/>
</dbReference>
<dbReference type="InterPro" id="IPR036390">
    <property type="entry name" value="WH_DNA-bd_sf"/>
</dbReference>
<dbReference type="RefSeq" id="WP_209511810.1">
    <property type="nucleotide sequence ID" value="NZ_JAGGKS010000005.1"/>
</dbReference>
<dbReference type="PROSITE" id="PS00519">
    <property type="entry name" value="HTH_ASNC_1"/>
    <property type="match status" value="1"/>
</dbReference>
<dbReference type="Proteomes" id="UP001519342">
    <property type="component" value="Unassembled WGS sequence"/>
</dbReference>
<dbReference type="InterPro" id="IPR036388">
    <property type="entry name" value="WH-like_DNA-bd_sf"/>
</dbReference>
<dbReference type="InterPro" id="IPR019888">
    <property type="entry name" value="Tscrpt_reg_AsnC-like"/>
</dbReference>
<dbReference type="Gene3D" id="3.30.70.920">
    <property type="match status" value="1"/>
</dbReference>